<organism evidence="1">
    <name type="scientific">marine sediment metagenome</name>
    <dbReference type="NCBI Taxonomy" id="412755"/>
    <lineage>
        <taxon>unclassified sequences</taxon>
        <taxon>metagenomes</taxon>
        <taxon>ecological metagenomes</taxon>
    </lineage>
</organism>
<comment type="caution">
    <text evidence="1">The sequence shown here is derived from an EMBL/GenBank/DDBJ whole genome shotgun (WGS) entry which is preliminary data.</text>
</comment>
<dbReference type="AlphaFoldDB" id="A0A0F9P7L4"/>
<feature type="non-terminal residue" evidence="1">
    <location>
        <position position="90"/>
    </location>
</feature>
<dbReference type="EMBL" id="LAZR01006819">
    <property type="protein sequence ID" value="KKM89407.1"/>
    <property type="molecule type" value="Genomic_DNA"/>
</dbReference>
<evidence type="ECO:0000313" key="1">
    <source>
        <dbReference type="EMBL" id="KKM89407.1"/>
    </source>
</evidence>
<reference evidence="1" key="1">
    <citation type="journal article" date="2015" name="Nature">
        <title>Complex archaea that bridge the gap between prokaryotes and eukaryotes.</title>
        <authorList>
            <person name="Spang A."/>
            <person name="Saw J.H."/>
            <person name="Jorgensen S.L."/>
            <person name="Zaremba-Niedzwiedzka K."/>
            <person name="Martijn J."/>
            <person name="Lind A.E."/>
            <person name="van Eijk R."/>
            <person name="Schleper C."/>
            <person name="Guy L."/>
            <person name="Ettema T.J."/>
        </authorList>
    </citation>
    <scope>NUCLEOTIDE SEQUENCE</scope>
</reference>
<accession>A0A0F9P7L4</accession>
<sequence length="90" mass="9475">MPKTAIQAYRDAGKGKGYLYITDLDGTVHVEPNTLDGLAKVRLDALQNIPVWSNTRAFGTIKIDLVPAGAVVLSAVTIGGGNQILTPVTL</sequence>
<gene>
    <name evidence="1" type="ORF">LCGC14_1248950</name>
</gene>
<name>A0A0F9P7L4_9ZZZZ</name>
<protein>
    <submittedName>
        <fullName evidence="1">Uncharacterized protein</fullName>
    </submittedName>
</protein>
<proteinExistence type="predicted"/>